<keyword evidence="4" id="KW-0238">DNA-binding</keyword>
<dbReference type="RefSeq" id="WP_091336014.1">
    <property type="nucleotide sequence ID" value="NZ_FNYC01000003.1"/>
</dbReference>
<dbReference type="AlphaFoldDB" id="A0A1H6UAY1"/>
<gene>
    <name evidence="4" type="ORF">SAMN04487997_1959</name>
</gene>
<keyword evidence="5" id="KW-1185">Reference proteome</keyword>
<dbReference type="EMBL" id="FNYC01000003">
    <property type="protein sequence ID" value="SEI89528.1"/>
    <property type="molecule type" value="Genomic_DNA"/>
</dbReference>
<proteinExistence type="predicted"/>
<name>A0A1H6UAY1_9GAMM</name>
<evidence type="ECO:0000313" key="5">
    <source>
        <dbReference type="Proteomes" id="UP000199420"/>
    </source>
</evidence>
<feature type="compositionally biased region" description="Basic residues" evidence="2">
    <location>
        <begin position="293"/>
        <end position="302"/>
    </location>
</feature>
<dbReference type="GO" id="GO:0003677">
    <property type="term" value="F:DNA binding"/>
    <property type="evidence" value="ECO:0007669"/>
    <property type="project" value="UniProtKB-KW"/>
</dbReference>
<accession>A0A1H6UAY1</accession>
<feature type="coiled-coil region" evidence="1">
    <location>
        <begin position="103"/>
        <end position="193"/>
    </location>
</feature>
<keyword evidence="1" id="KW-0175">Coiled coil</keyword>
<evidence type="ECO:0000313" key="4">
    <source>
        <dbReference type="EMBL" id="SEI89528.1"/>
    </source>
</evidence>
<dbReference type="OrthoDB" id="583532at2"/>
<protein>
    <submittedName>
        <fullName evidence="4">Replication region DNA-binding N-term</fullName>
    </submittedName>
</protein>
<organism evidence="4 5">
    <name type="scientific">Frateuria terrea</name>
    <dbReference type="NCBI Taxonomy" id="529704"/>
    <lineage>
        <taxon>Bacteria</taxon>
        <taxon>Pseudomonadati</taxon>
        <taxon>Pseudomonadota</taxon>
        <taxon>Gammaproteobacteria</taxon>
        <taxon>Lysobacterales</taxon>
        <taxon>Rhodanobacteraceae</taxon>
        <taxon>Frateuria</taxon>
    </lineage>
</organism>
<feature type="region of interest" description="Disordered" evidence="2">
    <location>
        <begin position="273"/>
        <end position="302"/>
    </location>
</feature>
<dbReference type="Pfam" id="PF11740">
    <property type="entry name" value="KfrA_N"/>
    <property type="match status" value="1"/>
</dbReference>
<dbReference type="Proteomes" id="UP000199420">
    <property type="component" value="Unassembled WGS sequence"/>
</dbReference>
<evidence type="ECO:0000256" key="2">
    <source>
        <dbReference type="SAM" id="MobiDB-lite"/>
    </source>
</evidence>
<evidence type="ECO:0000259" key="3">
    <source>
        <dbReference type="Pfam" id="PF11740"/>
    </source>
</evidence>
<feature type="domain" description="KfrA N-terminal DNA-binding" evidence="3">
    <location>
        <begin position="6"/>
        <end position="129"/>
    </location>
</feature>
<evidence type="ECO:0000256" key="1">
    <source>
        <dbReference type="SAM" id="Coils"/>
    </source>
</evidence>
<dbReference type="STRING" id="529704.SAMN02927913_1767"/>
<feature type="coiled-coil region" evidence="1">
    <location>
        <begin position="234"/>
        <end position="268"/>
    </location>
</feature>
<reference evidence="4 5" key="1">
    <citation type="submission" date="2016-10" db="EMBL/GenBank/DDBJ databases">
        <authorList>
            <person name="de Groot N.N."/>
        </authorList>
    </citation>
    <scope>NUCLEOTIDE SEQUENCE [LARGE SCALE GENOMIC DNA]</scope>
    <source>
        <strain evidence="4 5">DSM 26515</strain>
    </source>
</reference>
<dbReference type="InterPro" id="IPR021104">
    <property type="entry name" value="KfrA_DNA-bd_N"/>
</dbReference>
<sequence length="302" mass="33136">MPKGITQDQVNAAADALVAAGEKPTVERVRQYLGTGSPNTVTRMLEAWRGTLAQRLKEVLTLPEVPAEVGEAAVALWRVALAHAETHAQAGWTQAHADLTAAREALAQERAAWDAQLQAAAAELAQARAARDLAEHACATLDAQLQDSHAMRADLVQQRDRLQAACDAQASEIKALRTQLDEHQVSLQAERARQEAYVRGVEDHAHQEIDRARQDAKHWRQQYETSDHSHRDAVAALQTQRDGLREQLRQVEQDLAGYIGQVTALEKALTKARTAARPAIAGRRKAATDAKARPGRSKPRTR</sequence>